<dbReference type="InterPro" id="IPR034505">
    <property type="entry name" value="Coproporphyrinogen-III_oxidase"/>
</dbReference>
<dbReference type="KEGG" id="mpec:B9O19_00852"/>
<dbReference type="InterPro" id="IPR004559">
    <property type="entry name" value="HemW-like"/>
</dbReference>
<evidence type="ECO:0000256" key="8">
    <source>
        <dbReference type="ARBA" id="ARBA00023186"/>
    </source>
</evidence>
<sequence>MTGAYIHIPFCKQKCKYCDFNSYSGMTDMSYSYADALIKEIETAKLKLPDTKLSSIYIGGGTPTYIDTALTEKIVEAVKNNFSIKDDAEITIECNPGTADFEKLSRLRKCGINRLSIGMQSSADDMLKSLGRVHNYNDFLECFKSARNSGFENISVDLMFGLPNQSLDLWKETLEKTAELEPEHISAYSLKIEEGTPFWRLFNDGNLDLPDDDKNREMYDFCVNYLDNNGYNRYEISNFAKPGYESRHNLLYWNLDDYIGFGAGAYSCIGKFRFNNERSVSGYIDRVNNSGSGIIEIDKTAEYERMCEFVFLGLRLDRGISKKKFMNMFGKDIFDVFGKQLNKHINLLKTMEEYGDIIKIKSDYIYVSNIILSDFV</sequence>
<dbReference type="Pfam" id="PF04055">
    <property type="entry name" value="Radical_SAM"/>
    <property type="match status" value="1"/>
</dbReference>
<evidence type="ECO:0000259" key="10">
    <source>
        <dbReference type="PROSITE" id="PS51918"/>
    </source>
</evidence>
<organism evidence="11 12">
    <name type="scientific">Monoglobus pectinilyticus</name>
    <dbReference type="NCBI Taxonomy" id="1981510"/>
    <lineage>
        <taxon>Bacteria</taxon>
        <taxon>Bacillati</taxon>
        <taxon>Bacillota</taxon>
        <taxon>Clostridia</taxon>
        <taxon>Monoglobales</taxon>
        <taxon>Monoglobaceae</taxon>
        <taxon>Monoglobus</taxon>
    </lineage>
</organism>
<dbReference type="GO" id="GO:0004109">
    <property type="term" value="F:coproporphyrinogen oxidase activity"/>
    <property type="evidence" value="ECO:0007669"/>
    <property type="project" value="InterPro"/>
</dbReference>
<comment type="similarity">
    <text evidence="1">Belongs to the anaerobic coproporphyrinogen-III oxidase family. HemW subfamily.</text>
</comment>
<dbReference type="SFLD" id="SFLDF00288">
    <property type="entry name" value="HemN-like__clustered_with_nucl"/>
    <property type="match status" value="1"/>
</dbReference>
<keyword evidence="9" id="KW-0963">Cytoplasm</keyword>
<evidence type="ECO:0000256" key="6">
    <source>
        <dbReference type="ARBA" id="ARBA00023004"/>
    </source>
</evidence>
<dbReference type="GO" id="GO:0046872">
    <property type="term" value="F:metal ion binding"/>
    <property type="evidence" value="ECO:0007669"/>
    <property type="project" value="UniProtKB-UniRule"/>
</dbReference>
<dbReference type="NCBIfam" id="TIGR00539">
    <property type="entry name" value="hemN_rel"/>
    <property type="match status" value="1"/>
</dbReference>
<dbReference type="EMBL" id="CP020991">
    <property type="protein sequence ID" value="AUO19028.1"/>
    <property type="molecule type" value="Genomic_DNA"/>
</dbReference>
<dbReference type="AlphaFoldDB" id="A0A2K9P317"/>
<dbReference type="GO" id="GO:0006779">
    <property type="term" value="P:porphyrin-containing compound biosynthetic process"/>
    <property type="evidence" value="ECO:0007669"/>
    <property type="project" value="InterPro"/>
</dbReference>
<dbReference type="InterPro" id="IPR013785">
    <property type="entry name" value="Aldolase_TIM"/>
</dbReference>
<dbReference type="GO" id="GO:0005737">
    <property type="term" value="C:cytoplasm"/>
    <property type="evidence" value="ECO:0007669"/>
    <property type="project" value="UniProtKB-SubCell"/>
</dbReference>
<dbReference type="Pfam" id="PF06969">
    <property type="entry name" value="HemN_C"/>
    <property type="match status" value="1"/>
</dbReference>
<dbReference type="SFLD" id="SFLDG01082">
    <property type="entry name" value="B12-binding_domain_containing"/>
    <property type="match status" value="1"/>
</dbReference>
<dbReference type="InterPro" id="IPR007197">
    <property type="entry name" value="rSAM"/>
</dbReference>
<evidence type="ECO:0000256" key="5">
    <source>
        <dbReference type="ARBA" id="ARBA00022723"/>
    </source>
</evidence>
<dbReference type="RefSeq" id="WP_102365269.1">
    <property type="nucleotide sequence ID" value="NZ_CP020991.1"/>
</dbReference>
<dbReference type="CDD" id="cd01335">
    <property type="entry name" value="Radical_SAM"/>
    <property type="match status" value="1"/>
</dbReference>
<evidence type="ECO:0000313" key="12">
    <source>
        <dbReference type="Proteomes" id="UP000235589"/>
    </source>
</evidence>
<evidence type="ECO:0000256" key="3">
    <source>
        <dbReference type="ARBA" id="ARBA00022617"/>
    </source>
</evidence>
<keyword evidence="12" id="KW-1185">Reference proteome</keyword>
<dbReference type="OrthoDB" id="9808022at2"/>
<feature type="domain" description="Radical SAM core" evidence="10">
    <location>
        <begin position="1"/>
        <end position="232"/>
    </location>
</feature>
<dbReference type="SFLD" id="SFLDS00029">
    <property type="entry name" value="Radical_SAM"/>
    <property type="match status" value="1"/>
</dbReference>
<keyword evidence="5 9" id="KW-0479">Metal-binding</keyword>
<dbReference type="InterPro" id="IPR058240">
    <property type="entry name" value="rSAM_sf"/>
</dbReference>
<keyword evidence="4 9" id="KW-0949">S-adenosyl-L-methionine</keyword>
<keyword evidence="6 9" id="KW-0408">Iron</keyword>
<dbReference type="SFLD" id="SFLDG01065">
    <property type="entry name" value="anaerobic_coproporphyrinogen-I"/>
    <property type="match status" value="1"/>
</dbReference>
<evidence type="ECO:0000313" key="11">
    <source>
        <dbReference type="EMBL" id="AUO19028.1"/>
    </source>
</evidence>
<dbReference type="InterPro" id="IPR006638">
    <property type="entry name" value="Elp3/MiaA/NifB-like_rSAM"/>
</dbReference>
<dbReference type="InterPro" id="IPR010723">
    <property type="entry name" value="HemN_C"/>
</dbReference>
<keyword evidence="8 9" id="KW-0143">Chaperone</keyword>
<protein>
    <recommendedName>
        <fullName evidence="2 9">Heme chaperone HemW</fullName>
    </recommendedName>
</protein>
<evidence type="ECO:0000256" key="2">
    <source>
        <dbReference type="ARBA" id="ARBA00017228"/>
    </source>
</evidence>
<dbReference type="Gene3D" id="3.20.20.70">
    <property type="entry name" value="Aldolase class I"/>
    <property type="match status" value="1"/>
</dbReference>
<name>A0A2K9P317_9FIRM</name>
<evidence type="ECO:0000256" key="1">
    <source>
        <dbReference type="ARBA" id="ARBA00006100"/>
    </source>
</evidence>
<dbReference type="SMART" id="SM00729">
    <property type="entry name" value="Elp3"/>
    <property type="match status" value="1"/>
</dbReference>
<dbReference type="GeneID" id="98062270"/>
<dbReference type="PANTHER" id="PTHR13932:SF5">
    <property type="entry name" value="RADICAL S-ADENOSYL METHIONINE DOMAIN-CONTAINING PROTEIN 1, MITOCHONDRIAL"/>
    <property type="match status" value="1"/>
</dbReference>
<evidence type="ECO:0000256" key="7">
    <source>
        <dbReference type="ARBA" id="ARBA00023014"/>
    </source>
</evidence>
<comment type="function">
    <text evidence="9">Probably acts as a heme chaperone, transferring heme to an unknown acceptor. Binds one molecule of heme per monomer, possibly covalently. Binds 1 [4Fe-4S] cluster. The cluster is coordinated with 3 cysteines and an exchangeable S-adenosyl-L-methionine.</text>
</comment>
<reference evidence="11 12" key="1">
    <citation type="submission" date="2017-04" db="EMBL/GenBank/DDBJ databases">
        <title>Monoglobus pectinilyticus 14 draft genome.</title>
        <authorList>
            <person name="Kim C."/>
            <person name="Rosendale D.I."/>
            <person name="Kelly W.J."/>
            <person name="Tannock G.W."/>
            <person name="Patchett M.L."/>
            <person name="Jordens J.Z."/>
        </authorList>
    </citation>
    <scope>NUCLEOTIDE SEQUENCE [LARGE SCALE GENOMIC DNA]</scope>
    <source>
        <strain evidence="11 12">14</strain>
    </source>
</reference>
<dbReference type="PROSITE" id="PS51918">
    <property type="entry name" value="RADICAL_SAM"/>
    <property type="match status" value="1"/>
</dbReference>
<dbReference type="SUPFAM" id="SSF102114">
    <property type="entry name" value="Radical SAM enzymes"/>
    <property type="match status" value="1"/>
</dbReference>
<dbReference type="SFLD" id="SFLDF00562">
    <property type="entry name" value="HemN-like__clustered_with_heat"/>
    <property type="match status" value="1"/>
</dbReference>
<dbReference type="GO" id="GO:0051539">
    <property type="term" value="F:4 iron, 4 sulfur cluster binding"/>
    <property type="evidence" value="ECO:0007669"/>
    <property type="project" value="UniProtKB-UniRule"/>
</dbReference>
<proteinExistence type="inferred from homology"/>
<dbReference type="PANTHER" id="PTHR13932">
    <property type="entry name" value="COPROPORPHYRINIGEN III OXIDASE"/>
    <property type="match status" value="1"/>
</dbReference>
<accession>A0A2K9P317</accession>
<keyword evidence="3 9" id="KW-0349">Heme</keyword>
<evidence type="ECO:0000256" key="9">
    <source>
        <dbReference type="RuleBase" id="RU364116"/>
    </source>
</evidence>
<comment type="subcellular location">
    <subcellularLocation>
        <location evidence="9">Cytoplasm</location>
    </subcellularLocation>
</comment>
<dbReference type="Proteomes" id="UP000235589">
    <property type="component" value="Chromosome"/>
</dbReference>
<evidence type="ECO:0000256" key="4">
    <source>
        <dbReference type="ARBA" id="ARBA00022691"/>
    </source>
</evidence>
<keyword evidence="7 9" id="KW-0411">Iron-sulfur</keyword>
<gene>
    <name evidence="11" type="ORF">B9O19_00852</name>
</gene>
<keyword evidence="9" id="KW-0004">4Fe-4S</keyword>